<organism evidence="1 2">
    <name type="scientific">Caldimonas aquatica</name>
    <dbReference type="NCBI Taxonomy" id="376175"/>
    <lineage>
        <taxon>Bacteria</taxon>
        <taxon>Pseudomonadati</taxon>
        <taxon>Pseudomonadota</taxon>
        <taxon>Betaproteobacteria</taxon>
        <taxon>Burkholderiales</taxon>
        <taxon>Sphaerotilaceae</taxon>
        <taxon>Caldimonas</taxon>
    </lineage>
</organism>
<accession>A0ABY6MTM9</accession>
<evidence type="ECO:0000313" key="1">
    <source>
        <dbReference type="EMBL" id="UZD55378.1"/>
    </source>
</evidence>
<gene>
    <name evidence="1" type="ORF">OMP39_01960</name>
</gene>
<keyword evidence="2" id="KW-1185">Reference proteome</keyword>
<protein>
    <submittedName>
        <fullName evidence="1">Uncharacterized protein</fullName>
    </submittedName>
</protein>
<reference evidence="1" key="1">
    <citation type="submission" date="2022-10" db="EMBL/GenBank/DDBJ databases">
        <title>Complete genome sequence of Schlegelella aquatica LMG 23380.</title>
        <authorList>
            <person name="Musilova J."/>
            <person name="Kourilova X."/>
            <person name="Bezdicek M."/>
            <person name="Hermankova K."/>
            <person name="Obruca S."/>
            <person name="Sedlar K."/>
        </authorList>
    </citation>
    <scope>NUCLEOTIDE SEQUENCE</scope>
    <source>
        <strain evidence="1">LMG 23380</strain>
    </source>
</reference>
<proteinExistence type="predicted"/>
<dbReference type="EMBL" id="CP110257">
    <property type="protein sequence ID" value="UZD55378.1"/>
    <property type="molecule type" value="Genomic_DNA"/>
</dbReference>
<dbReference type="RefSeq" id="WP_264893132.1">
    <property type="nucleotide sequence ID" value="NZ_CP110257.1"/>
</dbReference>
<name>A0ABY6MTM9_9BURK</name>
<dbReference type="Proteomes" id="UP001163266">
    <property type="component" value="Chromosome"/>
</dbReference>
<evidence type="ECO:0000313" key="2">
    <source>
        <dbReference type="Proteomes" id="UP001163266"/>
    </source>
</evidence>
<sequence length="205" mass="22601">MTYTVLQLVQTAMNTPSAEPGSASASTVYTYRDLALHWDDASSAWSAELPGLGPHARLHLEMLHARAEPSVLACEVALATLVLIERLDHDARHYLECEAEAQALDLCGRALCTRELEAVCLALPGDMNSDRFALSYRLPDAREWLWTVRFRGLMPLHWRVERRPHAACPSGGAAGVAWRARLRDTRRLGSSTPCSTDPLAAPRTS</sequence>